<keyword evidence="1" id="KW-0175">Coiled coil</keyword>
<evidence type="ECO:0008006" key="4">
    <source>
        <dbReference type="Google" id="ProtNLM"/>
    </source>
</evidence>
<dbReference type="Proteomes" id="UP001374579">
    <property type="component" value="Unassembled WGS sequence"/>
</dbReference>
<sequence>MTVGWRTLDVGEKALVYSHEGHARIEEGPKRLFLWRESYKPLRRVAATQTEYLVINYKDGKKEHRKGPCVEFVNPVVHIFIHKYSMEALDANEALIVYTYTISDKAGDNAGHSCKRRLEYGPTLFMPKPNEWLHHFVWHGTDPENKTRFIPKYNKFTKLRIIPDQFYYNADEIRTSDDALVRVKLMMFYELQNVERMLDSTTDPIADFINCLCADVVAYASKKTYLEFIEQAGELNDLQNFPRLVERCQEIGYGVSKVVFRGYHAHDKLQKMHDHAIARRTELKLSYEKEEQEQALVDSKLNAEVSRMKQEQKMQLNALEHKEEMEREQLTHKLTMEKEKHTQALLKQQQEHTARLRAKKMVDSQKLSHLGALHHLAVNLNKVLLAQSCRPKEVVQVVTENDSANVHLHYS</sequence>
<evidence type="ECO:0000256" key="1">
    <source>
        <dbReference type="SAM" id="Coils"/>
    </source>
</evidence>
<name>A0AAN9G0C1_9CAEN</name>
<evidence type="ECO:0000313" key="2">
    <source>
        <dbReference type="EMBL" id="KAK7090349.1"/>
    </source>
</evidence>
<gene>
    <name evidence="2" type="ORF">V1264_010158</name>
</gene>
<evidence type="ECO:0000313" key="3">
    <source>
        <dbReference type="Proteomes" id="UP001374579"/>
    </source>
</evidence>
<accession>A0AAN9G0C1</accession>
<proteinExistence type="predicted"/>
<feature type="coiled-coil region" evidence="1">
    <location>
        <begin position="302"/>
        <end position="329"/>
    </location>
</feature>
<dbReference type="EMBL" id="JBAMIC010000024">
    <property type="protein sequence ID" value="KAK7090349.1"/>
    <property type="molecule type" value="Genomic_DNA"/>
</dbReference>
<comment type="caution">
    <text evidence="2">The sequence shown here is derived from an EMBL/GenBank/DDBJ whole genome shotgun (WGS) entry which is preliminary data.</text>
</comment>
<protein>
    <recommendedName>
        <fullName evidence="4">Band 7 domain-containing protein</fullName>
    </recommendedName>
</protein>
<dbReference type="AlphaFoldDB" id="A0AAN9G0C1"/>
<keyword evidence="3" id="KW-1185">Reference proteome</keyword>
<reference evidence="2 3" key="1">
    <citation type="submission" date="2024-02" db="EMBL/GenBank/DDBJ databases">
        <title>Chromosome-scale genome assembly of the rough periwinkle Littorina saxatilis.</title>
        <authorList>
            <person name="De Jode A."/>
            <person name="Faria R."/>
            <person name="Formenti G."/>
            <person name="Sims Y."/>
            <person name="Smith T.P."/>
            <person name="Tracey A."/>
            <person name="Wood J.M.D."/>
            <person name="Zagrodzka Z.B."/>
            <person name="Johannesson K."/>
            <person name="Butlin R.K."/>
            <person name="Leder E.H."/>
        </authorList>
    </citation>
    <scope>NUCLEOTIDE SEQUENCE [LARGE SCALE GENOMIC DNA]</scope>
    <source>
        <strain evidence="2">Snail1</strain>
        <tissue evidence="2">Muscle</tissue>
    </source>
</reference>
<organism evidence="2 3">
    <name type="scientific">Littorina saxatilis</name>
    <dbReference type="NCBI Taxonomy" id="31220"/>
    <lineage>
        <taxon>Eukaryota</taxon>
        <taxon>Metazoa</taxon>
        <taxon>Spiralia</taxon>
        <taxon>Lophotrochozoa</taxon>
        <taxon>Mollusca</taxon>
        <taxon>Gastropoda</taxon>
        <taxon>Caenogastropoda</taxon>
        <taxon>Littorinimorpha</taxon>
        <taxon>Littorinoidea</taxon>
        <taxon>Littorinidae</taxon>
        <taxon>Littorina</taxon>
    </lineage>
</organism>